<organism evidence="2 3">
    <name type="scientific">Penicillium cinerascens</name>
    <dbReference type="NCBI Taxonomy" id="70096"/>
    <lineage>
        <taxon>Eukaryota</taxon>
        <taxon>Fungi</taxon>
        <taxon>Dikarya</taxon>
        <taxon>Ascomycota</taxon>
        <taxon>Pezizomycotina</taxon>
        <taxon>Eurotiomycetes</taxon>
        <taxon>Eurotiomycetidae</taxon>
        <taxon>Eurotiales</taxon>
        <taxon>Aspergillaceae</taxon>
        <taxon>Penicillium</taxon>
    </lineage>
</organism>
<dbReference type="OrthoDB" id="5149081at2759"/>
<accession>A0A9W9N8P9</accession>
<proteinExistence type="predicted"/>
<dbReference type="Gene3D" id="1.10.443.10">
    <property type="entry name" value="Intergrase catalytic core"/>
    <property type="match status" value="1"/>
</dbReference>
<dbReference type="AlphaFoldDB" id="A0A9W9N8P9"/>
<protein>
    <recommendedName>
        <fullName evidence="4">Tyr recombinase domain-containing protein</fullName>
    </recommendedName>
</protein>
<dbReference type="PANTHER" id="PTHR34605">
    <property type="entry name" value="PHAGE_INTEGRASE DOMAIN-CONTAINING PROTEIN"/>
    <property type="match status" value="1"/>
</dbReference>
<dbReference type="Proteomes" id="UP001150904">
    <property type="component" value="Unassembled WGS sequence"/>
</dbReference>
<dbReference type="PANTHER" id="PTHR34605:SF3">
    <property type="entry name" value="P CELL-TYPE AGGLUTINATION PROTEIN MAP4-LIKE-RELATED"/>
    <property type="match status" value="1"/>
</dbReference>
<dbReference type="InterPro" id="IPR013762">
    <property type="entry name" value="Integrase-like_cat_sf"/>
</dbReference>
<keyword evidence="3" id="KW-1185">Reference proteome</keyword>
<dbReference type="RefSeq" id="XP_058311104.1">
    <property type="nucleotide sequence ID" value="XM_058448760.1"/>
</dbReference>
<evidence type="ECO:0008006" key="4">
    <source>
        <dbReference type="Google" id="ProtNLM"/>
    </source>
</evidence>
<dbReference type="GO" id="GO:0003677">
    <property type="term" value="F:DNA binding"/>
    <property type="evidence" value="ECO:0007669"/>
    <property type="project" value="InterPro"/>
</dbReference>
<dbReference type="InterPro" id="IPR011010">
    <property type="entry name" value="DNA_brk_join_enz"/>
</dbReference>
<keyword evidence="1" id="KW-0233">DNA recombination</keyword>
<name>A0A9W9N8P9_9EURO</name>
<comment type="caution">
    <text evidence="2">The sequence shown here is derived from an EMBL/GenBank/DDBJ whole genome shotgun (WGS) entry which is preliminary data.</text>
</comment>
<evidence type="ECO:0000313" key="2">
    <source>
        <dbReference type="EMBL" id="KAJ5215291.1"/>
    </source>
</evidence>
<reference evidence="2" key="2">
    <citation type="journal article" date="2023" name="IMA Fungus">
        <title>Comparative genomic study of the Penicillium genus elucidates a diverse pangenome and 15 lateral gene transfer events.</title>
        <authorList>
            <person name="Petersen C."/>
            <person name="Sorensen T."/>
            <person name="Nielsen M.R."/>
            <person name="Sondergaard T.E."/>
            <person name="Sorensen J.L."/>
            <person name="Fitzpatrick D.A."/>
            <person name="Frisvad J.C."/>
            <person name="Nielsen K.L."/>
        </authorList>
    </citation>
    <scope>NUCLEOTIDE SEQUENCE</scope>
    <source>
        <strain evidence="2">IBT 15544</strain>
    </source>
</reference>
<dbReference type="SUPFAM" id="SSF56349">
    <property type="entry name" value="DNA breaking-rejoining enzymes"/>
    <property type="match status" value="1"/>
</dbReference>
<reference evidence="2" key="1">
    <citation type="submission" date="2022-12" db="EMBL/GenBank/DDBJ databases">
        <authorList>
            <person name="Petersen C."/>
        </authorList>
    </citation>
    <scope>NUCLEOTIDE SEQUENCE</scope>
    <source>
        <strain evidence="2">IBT 15544</strain>
    </source>
</reference>
<gene>
    <name evidence="2" type="ORF">N7498_001698</name>
</gene>
<dbReference type="GeneID" id="83176061"/>
<evidence type="ECO:0000313" key="3">
    <source>
        <dbReference type="Proteomes" id="UP001150904"/>
    </source>
</evidence>
<sequence length="154" mass="17177">MTTNLLDDLNFATACRVAFAGFLRLGEFTYKTEDLSTRSIFSATKLTRSDVRFSPSLDHAQLTLKRSKTDRRHEGVIPTHGYLGHSFRKGAAQHAHDSGILDDQIQMLGRWTSEAFRVYFTTNASVLYKLNHQFQTGSPAPLSLLLPPPSPPPS</sequence>
<dbReference type="GO" id="GO:0006310">
    <property type="term" value="P:DNA recombination"/>
    <property type="evidence" value="ECO:0007669"/>
    <property type="project" value="UniProtKB-KW"/>
</dbReference>
<evidence type="ECO:0000256" key="1">
    <source>
        <dbReference type="ARBA" id="ARBA00023172"/>
    </source>
</evidence>
<dbReference type="GO" id="GO:0015074">
    <property type="term" value="P:DNA integration"/>
    <property type="evidence" value="ECO:0007669"/>
    <property type="project" value="InterPro"/>
</dbReference>
<dbReference type="InterPro" id="IPR052925">
    <property type="entry name" value="Phage_Integrase-like_Recomb"/>
</dbReference>
<dbReference type="EMBL" id="JAPQKR010000005">
    <property type="protein sequence ID" value="KAJ5215291.1"/>
    <property type="molecule type" value="Genomic_DNA"/>
</dbReference>